<dbReference type="InterPro" id="IPR002328">
    <property type="entry name" value="ADH_Zn_CS"/>
</dbReference>
<sequence>MAVPTVITTRAAVLEESGRPAPYGDSRPLTVDSVELRPPGAGEVLVRVAAAGLCHSDLSVIDGSRPRPLPMVLGHEAAGVVVEVGPGVRGLRVDDHVVCAFVPACGGCAPCQSGRPALCEPGAAANTVGSLLSGHRPFRRGGLELHQHLGVSAFSEYTVVAAESLVPVDRSVPLDRAALFGCALLTGVGAVVNTARPRPGTAAVVFGLGGVGLAAVMGARVAGCHPIVAVDPVGLKHPLARQAGATQTLDGGPDTVAAVRDLTGGGADVAIEAVGSAAVLAAAYAATRRGGTTVTVGLPDPRQLLSIPAVSLVAEERTLRGSYLGGAVPRRDIPRYIALYQAGSLPADLLLGGRLRLDEINEGFDALAAATTARQVVIL</sequence>
<keyword evidence="3 7" id="KW-0479">Metal-binding</keyword>
<evidence type="ECO:0000256" key="7">
    <source>
        <dbReference type="RuleBase" id="RU361277"/>
    </source>
</evidence>
<dbReference type="Pfam" id="PF08240">
    <property type="entry name" value="ADH_N"/>
    <property type="match status" value="1"/>
</dbReference>
<evidence type="ECO:0000259" key="8">
    <source>
        <dbReference type="SMART" id="SM00829"/>
    </source>
</evidence>
<dbReference type="Proteomes" id="UP000256913">
    <property type="component" value="Unassembled WGS sequence"/>
</dbReference>
<evidence type="ECO:0000256" key="5">
    <source>
        <dbReference type="ARBA" id="ARBA00023002"/>
    </source>
</evidence>
<name>A0A3D9ZL62_9ACTN</name>
<dbReference type="SUPFAM" id="SSF51735">
    <property type="entry name" value="NAD(P)-binding Rossmann-fold domains"/>
    <property type="match status" value="1"/>
</dbReference>
<comment type="cofactor">
    <cofactor evidence="1 7">
        <name>Zn(2+)</name>
        <dbReference type="ChEBI" id="CHEBI:29105"/>
    </cofactor>
</comment>
<dbReference type="PANTHER" id="PTHR43880">
    <property type="entry name" value="ALCOHOL DEHYDROGENASE"/>
    <property type="match status" value="1"/>
</dbReference>
<protein>
    <submittedName>
        <fullName evidence="9">Alcohol dehydrogenase</fullName>
    </submittedName>
</protein>
<dbReference type="Gene3D" id="3.40.50.720">
    <property type="entry name" value="NAD(P)-binding Rossmann-like Domain"/>
    <property type="match status" value="1"/>
</dbReference>
<organism evidence="9 10">
    <name type="scientific">Asanoa ferruginea</name>
    <dbReference type="NCBI Taxonomy" id="53367"/>
    <lineage>
        <taxon>Bacteria</taxon>
        <taxon>Bacillati</taxon>
        <taxon>Actinomycetota</taxon>
        <taxon>Actinomycetes</taxon>
        <taxon>Micromonosporales</taxon>
        <taxon>Micromonosporaceae</taxon>
        <taxon>Asanoa</taxon>
    </lineage>
</organism>
<evidence type="ECO:0000313" key="10">
    <source>
        <dbReference type="Proteomes" id="UP000256913"/>
    </source>
</evidence>
<dbReference type="FunFam" id="3.40.50.720:FF:000003">
    <property type="entry name" value="S-(hydroxymethyl)glutathione dehydrogenase"/>
    <property type="match status" value="1"/>
</dbReference>
<dbReference type="EMBL" id="QUMQ01000001">
    <property type="protein sequence ID" value="REF98136.1"/>
    <property type="molecule type" value="Genomic_DNA"/>
</dbReference>
<comment type="similarity">
    <text evidence="2 7">Belongs to the zinc-containing alcohol dehydrogenase family.</text>
</comment>
<dbReference type="SUPFAM" id="SSF50129">
    <property type="entry name" value="GroES-like"/>
    <property type="match status" value="1"/>
</dbReference>
<dbReference type="Pfam" id="PF00107">
    <property type="entry name" value="ADH_zinc_N"/>
    <property type="match status" value="1"/>
</dbReference>
<dbReference type="InterPro" id="IPR011032">
    <property type="entry name" value="GroES-like_sf"/>
</dbReference>
<dbReference type="SMART" id="SM00829">
    <property type="entry name" value="PKS_ER"/>
    <property type="match status" value="1"/>
</dbReference>
<dbReference type="InterPro" id="IPR036291">
    <property type="entry name" value="NAD(P)-bd_dom_sf"/>
</dbReference>
<keyword evidence="10" id="KW-1185">Reference proteome</keyword>
<evidence type="ECO:0000256" key="3">
    <source>
        <dbReference type="ARBA" id="ARBA00022723"/>
    </source>
</evidence>
<dbReference type="GO" id="GO:0046294">
    <property type="term" value="P:formaldehyde catabolic process"/>
    <property type="evidence" value="ECO:0007669"/>
    <property type="project" value="TreeGrafter"/>
</dbReference>
<feature type="domain" description="Enoyl reductase (ER)" evidence="8">
    <location>
        <begin position="24"/>
        <end position="379"/>
    </location>
</feature>
<dbReference type="PANTHER" id="PTHR43880:SF12">
    <property type="entry name" value="ALCOHOL DEHYDROGENASE CLASS-3"/>
    <property type="match status" value="1"/>
</dbReference>
<keyword evidence="4 7" id="KW-0862">Zinc</keyword>
<evidence type="ECO:0000313" key="9">
    <source>
        <dbReference type="EMBL" id="REF98136.1"/>
    </source>
</evidence>
<dbReference type="GO" id="GO:0008270">
    <property type="term" value="F:zinc ion binding"/>
    <property type="evidence" value="ECO:0007669"/>
    <property type="project" value="InterPro"/>
</dbReference>
<evidence type="ECO:0000256" key="2">
    <source>
        <dbReference type="ARBA" id="ARBA00008072"/>
    </source>
</evidence>
<reference evidence="9 10" key="1">
    <citation type="submission" date="2018-08" db="EMBL/GenBank/DDBJ databases">
        <title>Sequencing the genomes of 1000 actinobacteria strains.</title>
        <authorList>
            <person name="Klenk H.-P."/>
        </authorList>
    </citation>
    <scope>NUCLEOTIDE SEQUENCE [LARGE SCALE GENOMIC DNA]</scope>
    <source>
        <strain evidence="9 10">DSM 44099</strain>
    </source>
</reference>
<evidence type="ECO:0000256" key="1">
    <source>
        <dbReference type="ARBA" id="ARBA00001947"/>
    </source>
</evidence>
<dbReference type="Gene3D" id="3.90.180.10">
    <property type="entry name" value="Medium-chain alcohol dehydrogenases, catalytic domain"/>
    <property type="match status" value="1"/>
</dbReference>
<dbReference type="InterPro" id="IPR020843">
    <property type="entry name" value="ER"/>
</dbReference>
<dbReference type="AlphaFoldDB" id="A0A3D9ZL62"/>
<accession>A0A3D9ZL62</accession>
<comment type="caution">
    <text evidence="9">The sequence shown here is derived from an EMBL/GenBank/DDBJ whole genome shotgun (WGS) entry which is preliminary data.</text>
</comment>
<keyword evidence="5" id="KW-0560">Oxidoreductase</keyword>
<dbReference type="GO" id="GO:0051903">
    <property type="term" value="F:S-(hydroxymethyl)glutathione dehydrogenase [NAD(P)+] activity"/>
    <property type="evidence" value="ECO:0007669"/>
    <property type="project" value="TreeGrafter"/>
</dbReference>
<proteinExistence type="inferred from homology"/>
<gene>
    <name evidence="9" type="ORF">DFJ67_4146</name>
</gene>
<dbReference type="InterPro" id="IPR013149">
    <property type="entry name" value="ADH-like_C"/>
</dbReference>
<keyword evidence="6" id="KW-0520">NAD</keyword>
<dbReference type="GO" id="GO:0005829">
    <property type="term" value="C:cytosol"/>
    <property type="evidence" value="ECO:0007669"/>
    <property type="project" value="TreeGrafter"/>
</dbReference>
<dbReference type="PROSITE" id="PS00059">
    <property type="entry name" value="ADH_ZINC"/>
    <property type="match status" value="1"/>
</dbReference>
<dbReference type="InterPro" id="IPR013154">
    <property type="entry name" value="ADH-like_N"/>
</dbReference>
<evidence type="ECO:0000256" key="6">
    <source>
        <dbReference type="ARBA" id="ARBA00023027"/>
    </source>
</evidence>
<evidence type="ECO:0000256" key="4">
    <source>
        <dbReference type="ARBA" id="ARBA00022833"/>
    </source>
</evidence>